<evidence type="ECO:0000256" key="6">
    <source>
        <dbReference type="ARBA" id="ARBA00022843"/>
    </source>
</evidence>
<evidence type="ECO:0000313" key="17">
    <source>
        <dbReference type="Proteomes" id="UP000274756"/>
    </source>
</evidence>
<dbReference type="GO" id="GO:0008380">
    <property type="term" value="P:RNA splicing"/>
    <property type="evidence" value="ECO:0007669"/>
    <property type="project" value="UniProtKB-KW"/>
</dbReference>
<dbReference type="GO" id="GO:0005681">
    <property type="term" value="C:spliceosomal complex"/>
    <property type="evidence" value="ECO:0007669"/>
    <property type="project" value="UniProtKB-KW"/>
</dbReference>
<evidence type="ECO:0000256" key="8">
    <source>
        <dbReference type="ARBA" id="ARBA00023158"/>
    </source>
</evidence>
<keyword evidence="6" id="KW-0832">Ubl conjugation</keyword>
<keyword evidence="9" id="KW-0508">mRNA splicing</keyword>
<keyword evidence="10" id="KW-0539">Nucleus</keyword>
<evidence type="ECO:0000256" key="2">
    <source>
        <dbReference type="ARBA" id="ARBA00022499"/>
    </source>
</evidence>
<evidence type="ECO:0000313" key="16">
    <source>
        <dbReference type="Proteomes" id="UP000038040"/>
    </source>
</evidence>
<keyword evidence="2" id="KW-1017">Isopeptide bond</keyword>
<evidence type="ECO:0000256" key="12">
    <source>
        <dbReference type="SAM" id="MobiDB-lite"/>
    </source>
</evidence>
<dbReference type="EMBL" id="UYYG01001156">
    <property type="protein sequence ID" value="VDN56680.1"/>
    <property type="molecule type" value="Genomic_DNA"/>
</dbReference>
<proteinExistence type="predicted"/>
<evidence type="ECO:0000313" key="15">
    <source>
        <dbReference type="EMBL" id="VDN56680.1"/>
    </source>
</evidence>
<sequence>MKKDKRKHANHYSSDVDDVKIRRKKSHKKLKSSIDSEKRVMKQRDRSYSPRSRSNSEEDLIPHKNSSNIRRERYSGSRRERKIYGQRNDDIENKRYHDFDDGDDDDDSGSVRKKNCADKYSDFRKDKKESYRLEKNTYRGEKYKSNASRSKDKHDSSASSSQFGLRKSSFVGKLFYFIFFSVYFLQAKFNTIQYEIFIERNCEITKKNFIFSEIKWGKKELWENSGTVEKAPIEKEKPNFVPSGKLLEDTNMYKGVVIKYNEPPDARKSKIRWRLYPFKGDEALPVLYVHRQSAYLIGRDRKIADLPVDHPSCSKQHAVLQYRLVSDERSDGTVVKRIKPYIIDLASVNGTYLNGERIEPQRYYELREKDLIKFGYSTREFVLLNEKSCQEEEPKEEIKKEVE</sequence>
<evidence type="ECO:0000313" key="18">
    <source>
        <dbReference type="WBParaSite" id="DME_0000229301-mRNA-1"/>
    </source>
</evidence>
<feature type="transmembrane region" description="Helical" evidence="13">
    <location>
        <begin position="170"/>
        <end position="187"/>
    </location>
</feature>
<feature type="region of interest" description="Disordered" evidence="12">
    <location>
        <begin position="142"/>
        <end position="161"/>
    </location>
</feature>
<keyword evidence="13" id="KW-1133">Transmembrane helix</keyword>
<dbReference type="GO" id="GO:0031047">
    <property type="term" value="P:regulatory ncRNA-mediated gene silencing"/>
    <property type="evidence" value="ECO:0007669"/>
    <property type="project" value="UniProtKB-KW"/>
</dbReference>
<name>A0A0N4U5Y4_DRAME</name>
<evidence type="ECO:0000256" key="13">
    <source>
        <dbReference type="SAM" id="Phobius"/>
    </source>
</evidence>
<keyword evidence="8" id="KW-0943">RNA-mediated gene silencing</keyword>
<feature type="compositionally biased region" description="Basic and acidic residues" evidence="12">
    <location>
        <begin position="32"/>
        <end position="62"/>
    </location>
</feature>
<dbReference type="SUPFAM" id="SSF49879">
    <property type="entry name" value="SMAD/FHA domain"/>
    <property type="match status" value="1"/>
</dbReference>
<accession>A0A0N4U5Y4</accession>
<keyword evidence="5" id="KW-0747">Spliceosome</keyword>
<evidence type="ECO:0000256" key="3">
    <source>
        <dbReference type="ARBA" id="ARBA00022553"/>
    </source>
</evidence>
<feature type="region of interest" description="Disordered" evidence="12">
    <location>
        <begin position="1"/>
        <end position="111"/>
    </location>
</feature>
<evidence type="ECO:0000256" key="7">
    <source>
        <dbReference type="ARBA" id="ARBA00023054"/>
    </source>
</evidence>
<comment type="function">
    <text evidence="11">Required for pre-mRNA splicing as component of the spliceosome. As a component of the minor spliceosome, involved in the splicing of U12-type introns in pre-mRNAs. Down-regulates NF-kappa-B signaling by competing with RELA for CREBBP/EP300 binding. Involved in the microRNA (miRNA) biogenesis. May be involved in cyclin-D1/CCND1 mRNA stability through the SNARP complex which associates with both the 3'end of the CCND1 gene and its mRNA.</text>
</comment>
<evidence type="ECO:0000256" key="4">
    <source>
        <dbReference type="ARBA" id="ARBA00022664"/>
    </source>
</evidence>
<keyword evidence="17" id="KW-1185">Reference proteome</keyword>
<feature type="compositionally biased region" description="Basic residues" evidence="12">
    <location>
        <begin position="1"/>
        <end position="10"/>
    </location>
</feature>
<dbReference type="Proteomes" id="UP000038040">
    <property type="component" value="Unplaced"/>
</dbReference>
<feature type="compositionally biased region" description="Basic residues" evidence="12">
    <location>
        <begin position="21"/>
        <end position="31"/>
    </location>
</feature>
<evidence type="ECO:0000256" key="11">
    <source>
        <dbReference type="ARBA" id="ARBA00055964"/>
    </source>
</evidence>
<evidence type="ECO:0000256" key="1">
    <source>
        <dbReference type="ARBA" id="ARBA00004123"/>
    </source>
</evidence>
<dbReference type="STRING" id="318479.A0A0N4U5Y4"/>
<evidence type="ECO:0000256" key="5">
    <source>
        <dbReference type="ARBA" id="ARBA00022728"/>
    </source>
</evidence>
<dbReference type="PANTHER" id="PTHR23308">
    <property type="entry name" value="NUCLEAR INHIBITOR OF PROTEIN PHOSPHATASE-1"/>
    <property type="match status" value="1"/>
</dbReference>
<dbReference type="Pfam" id="PF00498">
    <property type="entry name" value="FHA"/>
    <property type="match status" value="1"/>
</dbReference>
<feature type="compositionally biased region" description="Basic and acidic residues" evidence="12">
    <location>
        <begin position="142"/>
        <end position="156"/>
    </location>
</feature>
<reference evidence="15 17" key="2">
    <citation type="submission" date="2018-11" db="EMBL/GenBank/DDBJ databases">
        <authorList>
            <consortium name="Pathogen Informatics"/>
        </authorList>
    </citation>
    <scope>NUCLEOTIDE SEQUENCE [LARGE SCALE GENOMIC DNA]</scope>
</reference>
<organism evidence="16 18">
    <name type="scientific">Dracunculus medinensis</name>
    <name type="common">Guinea worm</name>
    <dbReference type="NCBI Taxonomy" id="318479"/>
    <lineage>
        <taxon>Eukaryota</taxon>
        <taxon>Metazoa</taxon>
        <taxon>Ecdysozoa</taxon>
        <taxon>Nematoda</taxon>
        <taxon>Chromadorea</taxon>
        <taxon>Rhabditida</taxon>
        <taxon>Spirurina</taxon>
        <taxon>Dracunculoidea</taxon>
        <taxon>Dracunculidae</taxon>
        <taxon>Dracunculus</taxon>
    </lineage>
</organism>
<feature type="domain" description="FHA" evidence="14">
    <location>
        <begin position="295"/>
        <end position="358"/>
    </location>
</feature>
<dbReference type="OrthoDB" id="444265at2759"/>
<keyword evidence="3" id="KW-0597">Phosphoprotein</keyword>
<comment type="subcellular location">
    <subcellularLocation>
        <location evidence="1">Nucleus</location>
    </subcellularLocation>
</comment>
<evidence type="ECO:0000259" key="14">
    <source>
        <dbReference type="PROSITE" id="PS50006"/>
    </source>
</evidence>
<keyword evidence="4" id="KW-0507">mRNA processing</keyword>
<dbReference type="InterPro" id="IPR050923">
    <property type="entry name" value="Cell_Proc_Reg/RNA_Proc"/>
</dbReference>
<dbReference type="InterPro" id="IPR000253">
    <property type="entry name" value="FHA_dom"/>
</dbReference>
<keyword evidence="13" id="KW-0472">Membrane</keyword>
<dbReference type="InterPro" id="IPR008984">
    <property type="entry name" value="SMAD_FHA_dom_sf"/>
</dbReference>
<dbReference type="AlphaFoldDB" id="A0A0N4U5Y4"/>
<keyword evidence="7" id="KW-0175">Coiled coil</keyword>
<keyword evidence="13" id="KW-0812">Transmembrane</keyword>
<dbReference type="WBParaSite" id="DME_0000229301-mRNA-1">
    <property type="protein sequence ID" value="DME_0000229301-mRNA-1"/>
    <property type="gene ID" value="DME_0000229301"/>
</dbReference>
<feature type="compositionally biased region" description="Basic and acidic residues" evidence="12">
    <location>
        <begin position="69"/>
        <end position="78"/>
    </location>
</feature>
<dbReference type="PROSITE" id="PS50006">
    <property type="entry name" value="FHA_DOMAIN"/>
    <property type="match status" value="1"/>
</dbReference>
<gene>
    <name evidence="15" type="ORF">DME_LOCUS6653</name>
</gene>
<evidence type="ECO:0000256" key="10">
    <source>
        <dbReference type="ARBA" id="ARBA00023242"/>
    </source>
</evidence>
<evidence type="ECO:0000256" key="9">
    <source>
        <dbReference type="ARBA" id="ARBA00023187"/>
    </source>
</evidence>
<dbReference type="Gene3D" id="2.60.200.20">
    <property type="match status" value="1"/>
</dbReference>
<dbReference type="SMART" id="SM00240">
    <property type="entry name" value="FHA"/>
    <property type="match status" value="1"/>
</dbReference>
<protein>
    <submittedName>
        <fullName evidence="18">FHA domain-containing protein</fullName>
    </submittedName>
</protein>
<feature type="compositionally biased region" description="Basic and acidic residues" evidence="12">
    <location>
        <begin position="87"/>
        <end position="99"/>
    </location>
</feature>
<dbReference type="FunFam" id="2.60.200.20:FF:000008">
    <property type="entry name" value="smad nuclear-interacting protein 1"/>
    <property type="match status" value="1"/>
</dbReference>
<dbReference type="Proteomes" id="UP000274756">
    <property type="component" value="Unassembled WGS sequence"/>
</dbReference>
<reference evidence="18" key="1">
    <citation type="submission" date="2017-02" db="UniProtKB">
        <authorList>
            <consortium name="WormBaseParasite"/>
        </authorList>
    </citation>
    <scope>IDENTIFICATION</scope>
</reference>
<dbReference type="GO" id="GO:0006397">
    <property type="term" value="P:mRNA processing"/>
    <property type="evidence" value="ECO:0007669"/>
    <property type="project" value="UniProtKB-KW"/>
</dbReference>